<dbReference type="AlphaFoldDB" id="A0AAQ3LAG4"/>
<accession>A0AAQ3LAG4</accession>
<keyword evidence="3" id="KW-0479">Metal-binding</keyword>
<dbReference type="GO" id="GO:0019239">
    <property type="term" value="F:deaminase activity"/>
    <property type="evidence" value="ECO:0007669"/>
    <property type="project" value="InterPro"/>
</dbReference>
<dbReference type="Pfam" id="PF00962">
    <property type="entry name" value="A_deaminase"/>
    <property type="match status" value="1"/>
</dbReference>
<evidence type="ECO:0000256" key="3">
    <source>
        <dbReference type="ARBA" id="ARBA00022723"/>
    </source>
</evidence>
<keyword evidence="8" id="KW-1185">Reference proteome</keyword>
<comment type="similarity">
    <text evidence="2">Belongs to the metallo-dependent hydrolases superfamily. Adenosine and AMP deaminases family.</text>
</comment>
<dbReference type="InterPro" id="IPR001365">
    <property type="entry name" value="A_deaminase_dom"/>
</dbReference>
<evidence type="ECO:0000313" key="8">
    <source>
        <dbReference type="Proteomes" id="UP001304300"/>
    </source>
</evidence>
<sequence length="332" mass="36261">MPVTLDHIRKLPKLELHIHFEGAIEHGRIAEFARKTGTSIDQSIADKMKLTPAKDIASTLKWATGLIQTPKELADCAYAIAEALARDGIVYAEVTITPSLWPSKWNPAELFAAIGEGFQKAADAKLIECFMVPAFLFEDDREAAREQVRLMTVERLPRVVGLGIWGESSSRSSVKAFASVFDAAREAGFGLSAHGGAAGNPKAIAEVLEWLRPHRLESVEAIAQDRSLTMKLAEDCRPCSICLTSSEALGIVEKVKNPFGRLVKEGVPVYLGTDFPTSLGVSLTTEVHCAAALCEWDFARVKASMQRAIDAAFCPEQERGRMAFNIEGFMPE</sequence>
<proteinExistence type="inferred from homology"/>
<keyword evidence="4" id="KW-0378">Hydrolase</keyword>
<dbReference type="KEGG" id="puo:RZN69_01935"/>
<dbReference type="PANTHER" id="PTHR43114">
    <property type="entry name" value="ADENINE DEAMINASE"/>
    <property type="match status" value="1"/>
</dbReference>
<protein>
    <recommendedName>
        <fullName evidence="6">Adenosine deaminase domain-containing protein</fullName>
    </recommendedName>
</protein>
<dbReference type="GO" id="GO:0016814">
    <property type="term" value="F:hydrolase activity, acting on carbon-nitrogen (but not peptide) bonds, in cyclic amidines"/>
    <property type="evidence" value="ECO:0007669"/>
    <property type="project" value="UniProtKB-ARBA"/>
</dbReference>
<evidence type="ECO:0000256" key="4">
    <source>
        <dbReference type="ARBA" id="ARBA00022801"/>
    </source>
</evidence>
<evidence type="ECO:0000256" key="2">
    <source>
        <dbReference type="ARBA" id="ARBA00006676"/>
    </source>
</evidence>
<evidence type="ECO:0000256" key="5">
    <source>
        <dbReference type="ARBA" id="ARBA00022833"/>
    </source>
</evidence>
<name>A0AAQ3LAG4_9BACT</name>
<gene>
    <name evidence="7" type="ORF">RZN69_01935</name>
</gene>
<dbReference type="InterPro" id="IPR006330">
    <property type="entry name" value="Ado/ade_deaminase"/>
</dbReference>
<evidence type="ECO:0000256" key="1">
    <source>
        <dbReference type="ARBA" id="ARBA00001947"/>
    </source>
</evidence>
<comment type="cofactor">
    <cofactor evidence="1">
        <name>Zn(2+)</name>
        <dbReference type="ChEBI" id="CHEBI:29105"/>
    </cofactor>
</comment>
<evidence type="ECO:0000259" key="6">
    <source>
        <dbReference type="Pfam" id="PF00962"/>
    </source>
</evidence>
<evidence type="ECO:0000313" key="7">
    <source>
        <dbReference type="EMBL" id="WOO41831.1"/>
    </source>
</evidence>
<dbReference type="SUPFAM" id="SSF51556">
    <property type="entry name" value="Metallo-dependent hydrolases"/>
    <property type="match status" value="1"/>
</dbReference>
<dbReference type="Proteomes" id="UP001304300">
    <property type="component" value="Chromosome"/>
</dbReference>
<keyword evidence="5" id="KW-0862">Zinc</keyword>
<dbReference type="GO" id="GO:0046872">
    <property type="term" value="F:metal ion binding"/>
    <property type="evidence" value="ECO:0007669"/>
    <property type="project" value="UniProtKB-KW"/>
</dbReference>
<dbReference type="PANTHER" id="PTHR43114:SF6">
    <property type="entry name" value="ADENINE DEAMINASE"/>
    <property type="match status" value="1"/>
</dbReference>
<organism evidence="7 8">
    <name type="scientific">Rubellicoccus peritrichatus</name>
    <dbReference type="NCBI Taxonomy" id="3080537"/>
    <lineage>
        <taxon>Bacteria</taxon>
        <taxon>Pseudomonadati</taxon>
        <taxon>Verrucomicrobiota</taxon>
        <taxon>Opitutia</taxon>
        <taxon>Puniceicoccales</taxon>
        <taxon>Cerasicoccaceae</taxon>
        <taxon>Rubellicoccus</taxon>
    </lineage>
</organism>
<feature type="domain" description="Adenosine deaminase" evidence="6">
    <location>
        <begin position="12"/>
        <end position="323"/>
    </location>
</feature>
<dbReference type="EMBL" id="CP136920">
    <property type="protein sequence ID" value="WOO41831.1"/>
    <property type="molecule type" value="Genomic_DNA"/>
</dbReference>
<reference evidence="7 8" key="1">
    <citation type="submission" date="2023-10" db="EMBL/GenBank/DDBJ databases">
        <title>Rubellicoccus peritrichatus gen. nov., sp. nov., isolated from an algae of coral reef tank.</title>
        <authorList>
            <person name="Luo J."/>
        </authorList>
    </citation>
    <scope>NUCLEOTIDE SEQUENCE [LARGE SCALE GENOMIC DNA]</scope>
    <source>
        <strain evidence="7 8">CR14</strain>
    </source>
</reference>
<dbReference type="InterPro" id="IPR032466">
    <property type="entry name" value="Metal_Hydrolase"/>
</dbReference>
<dbReference type="Gene3D" id="3.20.20.140">
    <property type="entry name" value="Metal-dependent hydrolases"/>
    <property type="match status" value="1"/>
</dbReference>
<dbReference type="RefSeq" id="WP_317834315.1">
    <property type="nucleotide sequence ID" value="NZ_CP136920.1"/>
</dbReference>